<keyword evidence="24" id="KW-1185">Reference proteome</keyword>
<evidence type="ECO:0000256" key="2">
    <source>
        <dbReference type="ARBA" id="ARBA00001966"/>
    </source>
</evidence>
<evidence type="ECO:0000256" key="13">
    <source>
        <dbReference type="ARBA" id="ARBA00022840"/>
    </source>
</evidence>
<keyword evidence="19" id="KW-0802">TPR repeat</keyword>
<keyword evidence="12 23" id="KW-0418">Kinase</keyword>
<keyword evidence="13" id="KW-0067">ATP-binding</keyword>
<dbReference type="GO" id="GO:0005737">
    <property type="term" value="C:cytoplasm"/>
    <property type="evidence" value="ECO:0007669"/>
    <property type="project" value="UniProtKB-SubCell"/>
</dbReference>
<dbReference type="Pfam" id="PF13181">
    <property type="entry name" value="TPR_8"/>
    <property type="match status" value="1"/>
</dbReference>
<dbReference type="InterPro" id="IPR011990">
    <property type="entry name" value="TPR-like_helical_dom_sf"/>
</dbReference>
<dbReference type="PROSITE" id="PS50005">
    <property type="entry name" value="TPR"/>
    <property type="match status" value="1"/>
</dbReference>
<dbReference type="EC" id="2.7.13.3" evidence="4"/>
<comment type="catalytic activity">
    <reaction evidence="1">
        <text>ATP + protein L-histidine = ADP + protein N-phospho-L-histidine.</text>
        <dbReference type="EC" id="2.7.13.3"/>
    </reaction>
</comment>
<dbReference type="GO" id="GO:0046983">
    <property type="term" value="F:protein dimerization activity"/>
    <property type="evidence" value="ECO:0007669"/>
    <property type="project" value="InterPro"/>
</dbReference>
<evidence type="ECO:0000256" key="4">
    <source>
        <dbReference type="ARBA" id="ARBA00012438"/>
    </source>
</evidence>
<evidence type="ECO:0000313" key="24">
    <source>
        <dbReference type="Proteomes" id="UP000198785"/>
    </source>
</evidence>
<dbReference type="GO" id="GO:0046872">
    <property type="term" value="F:metal ion binding"/>
    <property type="evidence" value="ECO:0007669"/>
    <property type="project" value="UniProtKB-KW"/>
</dbReference>
<dbReference type="InterPro" id="IPR019734">
    <property type="entry name" value="TPR_rpt"/>
</dbReference>
<dbReference type="InterPro" id="IPR036890">
    <property type="entry name" value="HATPase_C_sf"/>
</dbReference>
<keyword evidence="11" id="KW-0547">Nucleotide-binding</keyword>
<accession>A0A1I6V5N7</accession>
<evidence type="ECO:0000256" key="8">
    <source>
        <dbReference type="ARBA" id="ARBA00022553"/>
    </source>
</evidence>
<dbReference type="Gene3D" id="3.30.565.10">
    <property type="entry name" value="Histidine kinase-like ATPase, C-terminal domain"/>
    <property type="match status" value="1"/>
</dbReference>
<evidence type="ECO:0000256" key="17">
    <source>
        <dbReference type="ARBA" id="ARBA00024827"/>
    </source>
</evidence>
<dbReference type="RefSeq" id="WP_093366946.1">
    <property type="nucleotide sequence ID" value="NZ_FOZZ01000011.1"/>
</dbReference>
<feature type="repeat" description="TPR" evidence="19">
    <location>
        <begin position="174"/>
        <end position="207"/>
    </location>
</feature>
<keyword evidence="9" id="KW-0808">Transferase</keyword>
<evidence type="ECO:0000256" key="21">
    <source>
        <dbReference type="SAM" id="Phobius"/>
    </source>
</evidence>
<dbReference type="InterPro" id="IPR003594">
    <property type="entry name" value="HATPase_dom"/>
</dbReference>
<comment type="cofactor">
    <cofactor evidence="2">
        <name>[4Fe-4S] cluster</name>
        <dbReference type="ChEBI" id="CHEBI:49883"/>
    </cofactor>
</comment>
<dbReference type="InterPro" id="IPR004358">
    <property type="entry name" value="Sig_transdc_His_kin-like_C"/>
</dbReference>
<keyword evidence="10" id="KW-0479">Metal-binding</keyword>
<dbReference type="GO" id="GO:0051539">
    <property type="term" value="F:4 iron, 4 sulfur cluster binding"/>
    <property type="evidence" value="ECO:0007669"/>
    <property type="project" value="UniProtKB-KW"/>
</dbReference>
<dbReference type="GO" id="GO:0016020">
    <property type="term" value="C:membrane"/>
    <property type="evidence" value="ECO:0007669"/>
    <property type="project" value="InterPro"/>
</dbReference>
<evidence type="ECO:0000313" key="23">
    <source>
        <dbReference type="EMBL" id="SFT09011.1"/>
    </source>
</evidence>
<evidence type="ECO:0000256" key="6">
    <source>
        <dbReference type="ARBA" id="ARBA00022485"/>
    </source>
</evidence>
<evidence type="ECO:0000256" key="11">
    <source>
        <dbReference type="ARBA" id="ARBA00022741"/>
    </source>
</evidence>
<dbReference type="Proteomes" id="UP000198785">
    <property type="component" value="Unassembled WGS sequence"/>
</dbReference>
<dbReference type="Pfam" id="PF02518">
    <property type="entry name" value="HATPase_c"/>
    <property type="match status" value="1"/>
</dbReference>
<reference evidence="23 24" key="1">
    <citation type="submission" date="2016-10" db="EMBL/GenBank/DDBJ databases">
        <authorList>
            <person name="de Groot N.N."/>
        </authorList>
    </citation>
    <scope>NUCLEOTIDE SEQUENCE [LARGE SCALE GENOMIC DNA]</scope>
    <source>
        <strain evidence="23 24">DSM 22789</strain>
    </source>
</reference>
<evidence type="ECO:0000259" key="22">
    <source>
        <dbReference type="PROSITE" id="PS50109"/>
    </source>
</evidence>
<dbReference type="CDD" id="cd16917">
    <property type="entry name" value="HATPase_UhpB-NarQ-NarX-like"/>
    <property type="match status" value="1"/>
</dbReference>
<evidence type="ECO:0000256" key="15">
    <source>
        <dbReference type="ARBA" id="ARBA00023012"/>
    </source>
</evidence>
<evidence type="ECO:0000256" key="10">
    <source>
        <dbReference type="ARBA" id="ARBA00022723"/>
    </source>
</evidence>
<dbReference type="PANTHER" id="PTHR24421:SF10">
    <property type="entry name" value="NITRATE_NITRITE SENSOR PROTEIN NARQ"/>
    <property type="match status" value="1"/>
</dbReference>
<dbReference type="SMART" id="SM00387">
    <property type="entry name" value="HATPase_c"/>
    <property type="match status" value="1"/>
</dbReference>
<evidence type="ECO:0000256" key="7">
    <source>
        <dbReference type="ARBA" id="ARBA00022490"/>
    </source>
</evidence>
<dbReference type="SUPFAM" id="SSF55874">
    <property type="entry name" value="ATPase domain of HSP90 chaperone/DNA topoisomerase II/histidine kinase"/>
    <property type="match status" value="1"/>
</dbReference>
<dbReference type="Pfam" id="PF13374">
    <property type="entry name" value="TPR_10"/>
    <property type="match status" value="1"/>
</dbReference>
<dbReference type="PROSITE" id="PS50109">
    <property type="entry name" value="HIS_KIN"/>
    <property type="match status" value="1"/>
</dbReference>
<evidence type="ECO:0000256" key="14">
    <source>
        <dbReference type="ARBA" id="ARBA00023004"/>
    </source>
</evidence>
<evidence type="ECO:0000256" key="9">
    <source>
        <dbReference type="ARBA" id="ARBA00022679"/>
    </source>
</evidence>
<keyword evidence="21" id="KW-1133">Transmembrane helix</keyword>
<keyword evidence="6" id="KW-0004">4Fe-4S</keyword>
<dbReference type="PANTHER" id="PTHR24421">
    <property type="entry name" value="NITRATE/NITRITE SENSOR PROTEIN NARX-RELATED"/>
    <property type="match status" value="1"/>
</dbReference>
<dbReference type="STRING" id="683125.SAMN05660206_11192"/>
<evidence type="ECO:0000256" key="12">
    <source>
        <dbReference type="ARBA" id="ARBA00022777"/>
    </source>
</evidence>
<keyword evidence="14" id="KW-0408">Iron</keyword>
<evidence type="ECO:0000256" key="1">
    <source>
        <dbReference type="ARBA" id="ARBA00000085"/>
    </source>
</evidence>
<dbReference type="Gene3D" id="1.25.40.10">
    <property type="entry name" value="Tetratricopeptide repeat domain"/>
    <property type="match status" value="2"/>
</dbReference>
<proteinExistence type="predicted"/>
<keyword evidence="21" id="KW-0812">Transmembrane</keyword>
<dbReference type="GO" id="GO:0000155">
    <property type="term" value="F:phosphorelay sensor kinase activity"/>
    <property type="evidence" value="ECO:0007669"/>
    <property type="project" value="InterPro"/>
</dbReference>
<keyword evidence="7" id="KW-0963">Cytoplasm</keyword>
<keyword evidence="15" id="KW-0902">Two-component regulatory system</keyword>
<feature type="transmembrane region" description="Helical" evidence="21">
    <location>
        <begin position="412"/>
        <end position="432"/>
    </location>
</feature>
<organism evidence="23 24">
    <name type="scientific">Sphingobacterium wenxiniae</name>
    <dbReference type="NCBI Taxonomy" id="683125"/>
    <lineage>
        <taxon>Bacteria</taxon>
        <taxon>Pseudomonadati</taxon>
        <taxon>Bacteroidota</taxon>
        <taxon>Sphingobacteriia</taxon>
        <taxon>Sphingobacteriales</taxon>
        <taxon>Sphingobacteriaceae</taxon>
        <taxon>Sphingobacterium</taxon>
    </lineage>
</organism>
<dbReference type="InterPro" id="IPR011712">
    <property type="entry name" value="Sig_transdc_His_kin_sub3_dim/P"/>
</dbReference>
<dbReference type="GO" id="GO:0005524">
    <property type="term" value="F:ATP binding"/>
    <property type="evidence" value="ECO:0007669"/>
    <property type="project" value="UniProtKB-KW"/>
</dbReference>
<keyword evidence="20" id="KW-0175">Coiled coil</keyword>
<evidence type="ECO:0000256" key="18">
    <source>
        <dbReference type="ARBA" id="ARBA00030800"/>
    </source>
</evidence>
<dbReference type="SUPFAM" id="SSF48452">
    <property type="entry name" value="TPR-like"/>
    <property type="match status" value="2"/>
</dbReference>
<keyword evidence="21" id="KW-0472">Membrane</keyword>
<dbReference type="Pfam" id="PF07730">
    <property type="entry name" value="HisKA_3"/>
    <property type="match status" value="1"/>
</dbReference>
<dbReference type="PRINTS" id="PR00344">
    <property type="entry name" value="BCTRLSENSOR"/>
</dbReference>
<dbReference type="OrthoDB" id="9778366at2"/>
<feature type="coiled-coil region" evidence="20">
    <location>
        <begin position="370"/>
        <end position="404"/>
    </location>
</feature>
<dbReference type="EMBL" id="FOZZ01000011">
    <property type="protein sequence ID" value="SFT09011.1"/>
    <property type="molecule type" value="Genomic_DNA"/>
</dbReference>
<comment type="function">
    <text evidence="17">Member of the two-component regulatory system NreB/NreC involved in the control of dissimilatory nitrate/nitrite reduction in response to oxygen. NreB functions as a direct oxygen sensor histidine kinase which is autophosphorylated, in the absence of oxygen, probably at the conserved histidine residue, and transfers its phosphate group probably to a conserved aspartate residue of NreC. NreB/NreC activates the expression of the nitrate (narGHJI) and nitrite (nir) reductase operons, as well as the putative nitrate transporter gene narT.</text>
</comment>
<dbReference type="InterPro" id="IPR005467">
    <property type="entry name" value="His_kinase_dom"/>
</dbReference>
<feature type="coiled-coil region" evidence="20">
    <location>
        <begin position="439"/>
        <end position="475"/>
    </location>
</feature>
<dbReference type="Gene3D" id="1.20.5.1930">
    <property type="match status" value="1"/>
</dbReference>
<evidence type="ECO:0000256" key="3">
    <source>
        <dbReference type="ARBA" id="ARBA00004496"/>
    </source>
</evidence>
<dbReference type="InterPro" id="IPR050482">
    <property type="entry name" value="Sensor_HK_TwoCompSys"/>
</dbReference>
<comment type="subcellular location">
    <subcellularLocation>
        <location evidence="3">Cytoplasm</location>
    </subcellularLocation>
</comment>
<evidence type="ECO:0000256" key="16">
    <source>
        <dbReference type="ARBA" id="ARBA00023014"/>
    </source>
</evidence>
<sequence>MAQKFGLLVLYLLFITAQGFSQSKDEVRQYGDSLYRQLQQVKDQEKKAEALLDLSFFWSDYDTTKALSYIREAEGVLGSVSNSTYYRGLKSFYRAAVYFEADPSKAKESYMQAEGYLKDVKAENYRQASRYRARLWASYGALLQREGKAHEYVEILIEKVIPLAESIGDSALMGNNYQNVAMNLMNLGDYDKADAYYEQALHFLQDKNEALEERFTLYSNAARNATLSKDYQKSGRFLDSAAILATQIPNSPYIPIYHAVSGSHWAAVKNYAKAHAHFEKGLSAAKTQNNEDMVATLLFDQFTAYQMNSQYASAKEKLLEALPYIQQKPSLRNKQMVYYNLANTTTKLGQYQEAVKWYEAYKNVSDTLLSDRSQAHIHELETKYQTAEKEKALLQVKTESQQQQLSLQNTRMLAGILLLTTVVLGIVSYMWYTALKNKKKLAAQKEMLLQEELKNQRQQEKLNLYNAMLQGQERERSRIARDLHDGLGGMLASVKLKLSAVAATVDKHQIKKESDMELYTIINQLDHSVNELRRVARNMMPESLLYMGLEAALKDLCDAMTNAELKVDFQASNLRANYPQPFQIAVYRIVQELLTNAVKHSGASQAWVQCSEEDGKLFISVEDNGRGFDAEKDLSKKEGIGISNIRNRVEILNGQFEIDATLGRGASFHIQLEVHG</sequence>
<feature type="domain" description="Histidine kinase" evidence="22">
    <location>
        <begin position="478"/>
        <end position="676"/>
    </location>
</feature>
<gene>
    <name evidence="23" type="ORF">SAMN05660206_11192</name>
</gene>
<evidence type="ECO:0000256" key="5">
    <source>
        <dbReference type="ARBA" id="ARBA00017322"/>
    </source>
</evidence>
<protein>
    <recommendedName>
        <fullName evidence="5">Oxygen sensor histidine kinase NreB</fullName>
        <ecNumber evidence="4">2.7.13.3</ecNumber>
    </recommendedName>
    <alternativeName>
        <fullName evidence="18">Nitrogen regulation protein B</fullName>
    </alternativeName>
</protein>
<evidence type="ECO:0000256" key="20">
    <source>
        <dbReference type="SAM" id="Coils"/>
    </source>
</evidence>
<dbReference type="AlphaFoldDB" id="A0A1I6V5N7"/>
<name>A0A1I6V5N7_9SPHI</name>
<keyword evidence="16" id="KW-0411">Iron-sulfur</keyword>
<evidence type="ECO:0000256" key="19">
    <source>
        <dbReference type="PROSITE-ProRule" id="PRU00339"/>
    </source>
</evidence>
<keyword evidence="8" id="KW-0597">Phosphoprotein</keyword>